<dbReference type="InterPro" id="IPR001128">
    <property type="entry name" value="Cyt_P450"/>
</dbReference>
<name>A0A9P8UHP5_9PEZI</name>
<keyword evidence="4 7" id="KW-0479">Metal-binding</keyword>
<dbReference type="InterPro" id="IPR002403">
    <property type="entry name" value="Cyt_P450_E_grp-IV"/>
</dbReference>
<evidence type="ECO:0000256" key="6">
    <source>
        <dbReference type="ARBA" id="ARBA00023033"/>
    </source>
</evidence>
<dbReference type="AlphaFoldDB" id="A0A9P8UHP5"/>
<dbReference type="PROSITE" id="PS00086">
    <property type="entry name" value="CYTOCHROME_P450"/>
    <property type="match status" value="1"/>
</dbReference>
<evidence type="ECO:0000256" key="5">
    <source>
        <dbReference type="ARBA" id="ARBA00023004"/>
    </source>
</evidence>
<dbReference type="SUPFAM" id="SSF48264">
    <property type="entry name" value="Cytochrome P450"/>
    <property type="match status" value="1"/>
</dbReference>
<reference evidence="10" key="1">
    <citation type="journal article" date="2021" name="Nat. Commun.">
        <title>Genetic determinants of endophytism in the Arabidopsis root mycobiome.</title>
        <authorList>
            <person name="Mesny F."/>
            <person name="Miyauchi S."/>
            <person name="Thiergart T."/>
            <person name="Pickel B."/>
            <person name="Atanasova L."/>
            <person name="Karlsson M."/>
            <person name="Huettel B."/>
            <person name="Barry K.W."/>
            <person name="Haridas S."/>
            <person name="Chen C."/>
            <person name="Bauer D."/>
            <person name="Andreopoulos W."/>
            <person name="Pangilinan J."/>
            <person name="LaButti K."/>
            <person name="Riley R."/>
            <person name="Lipzen A."/>
            <person name="Clum A."/>
            <person name="Drula E."/>
            <person name="Henrissat B."/>
            <person name="Kohler A."/>
            <person name="Grigoriev I.V."/>
            <person name="Martin F.M."/>
            <person name="Hacquard S."/>
        </authorList>
    </citation>
    <scope>NUCLEOTIDE SEQUENCE</scope>
    <source>
        <strain evidence="10">MPI-SDFR-AT-0073</strain>
    </source>
</reference>
<evidence type="ECO:0000256" key="2">
    <source>
        <dbReference type="ARBA" id="ARBA00010617"/>
    </source>
</evidence>
<evidence type="ECO:0000256" key="1">
    <source>
        <dbReference type="ARBA" id="ARBA00001971"/>
    </source>
</evidence>
<evidence type="ECO:0000256" key="8">
    <source>
        <dbReference type="RuleBase" id="RU000461"/>
    </source>
</evidence>
<dbReference type="GO" id="GO:0005506">
    <property type="term" value="F:iron ion binding"/>
    <property type="evidence" value="ECO:0007669"/>
    <property type="project" value="InterPro"/>
</dbReference>
<protein>
    <submittedName>
        <fullName evidence="10">Cytochrome P450</fullName>
    </submittedName>
</protein>
<dbReference type="EMBL" id="JAGPXC010000006">
    <property type="protein sequence ID" value="KAH6652390.1"/>
    <property type="molecule type" value="Genomic_DNA"/>
</dbReference>
<keyword evidence="6 8" id="KW-0503">Monooxygenase</keyword>
<dbReference type="PRINTS" id="PR00465">
    <property type="entry name" value="EP450IV"/>
</dbReference>
<dbReference type="InterPro" id="IPR050529">
    <property type="entry name" value="CYP450_sterol_14alpha_dmase"/>
</dbReference>
<feature type="transmembrane region" description="Helical" evidence="9">
    <location>
        <begin position="20"/>
        <end position="41"/>
    </location>
</feature>
<dbReference type="OrthoDB" id="3366823at2759"/>
<evidence type="ECO:0000256" key="3">
    <source>
        <dbReference type="ARBA" id="ARBA00022617"/>
    </source>
</evidence>
<keyword evidence="8" id="KW-0560">Oxidoreductase</keyword>
<dbReference type="PANTHER" id="PTHR24304:SF2">
    <property type="entry name" value="24-HYDROXYCHOLESTEROL 7-ALPHA-HYDROXYLASE"/>
    <property type="match status" value="1"/>
</dbReference>
<keyword evidence="9" id="KW-0472">Membrane</keyword>
<comment type="cofactor">
    <cofactor evidence="1 7">
        <name>heme</name>
        <dbReference type="ChEBI" id="CHEBI:30413"/>
    </cofactor>
</comment>
<dbReference type="Pfam" id="PF00067">
    <property type="entry name" value="p450"/>
    <property type="match status" value="1"/>
</dbReference>
<keyword evidence="11" id="KW-1185">Reference proteome</keyword>
<dbReference type="GeneID" id="70134449"/>
<evidence type="ECO:0000313" key="10">
    <source>
        <dbReference type="EMBL" id="KAH6652390.1"/>
    </source>
</evidence>
<comment type="caution">
    <text evidence="10">The sequence shown here is derived from an EMBL/GenBank/DDBJ whole genome shotgun (WGS) entry which is preliminary data.</text>
</comment>
<dbReference type="Proteomes" id="UP000758603">
    <property type="component" value="Unassembled WGS sequence"/>
</dbReference>
<dbReference type="GO" id="GO:0020037">
    <property type="term" value="F:heme binding"/>
    <property type="evidence" value="ECO:0007669"/>
    <property type="project" value="InterPro"/>
</dbReference>
<proteinExistence type="inferred from homology"/>
<keyword evidence="9" id="KW-0812">Transmembrane</keyword>
<organism evidence="10 11">
    <name type="scientific">Truncatella angustata</name>
    <dbReference type="NCBI Taxonomy" id="152316"/>
    <lineage>
        <taxon>Eukaryota</taxon>
        <taxon>Fungi</taxon>
        <taxon>Dikarya</taxon>
        <taxon>Ascomycota</taxon>
        <taxon>Pezizomycotina</taxon>
        <taxon>Sordariomycetes</taxon>
        <taxon>Xylariomycetidae</taxon>
        <taxon>Amphisphaeriales</taxon>
        <taxon>Sporocadaceae</taxon>
        <taxon>Truncatella</taxon>
    </lineage>
</organism>
<gene>
    <name evidence="10" type="ORF">BKA67DRAFT_627121</name>
</gene>
<evidence type="ECO:0000256" key="4">
    <source>
        <dbReference type="ARBA" id="ARBA00022723"/>
    </source>
</evidence>
<dbReference type="RefSeq" id="XP_045956668.1">
    <property type="nucleotide sequence ID" value="XM_046105558.1"/>
</dbReference>
<dbReference type="GO" id="GO:0008395">
    <property type="term" value="F:steroid hydroxylase activity"/>
    <property type="evidence" value="ECO:0007669"/>
    <property type="project" value="TreeGrafter"/>
</dbReference>
<dbReference type="PANTHER" id="PTHR24304">
    <property type="entry name" value="CYTOCHROME P450 FAMILY 7"/>
    <property type="match status" value="1"/>
</dbReference>
<comment type="similarity">
    <text evidence="2 8">Belongs to the cytochrome P450 family.</text>
</comment>
<keyword evidence="3 7" id="KW-0349">Heme</keyword>
<keyword evidence="5 7" id="KW-0408">Iron</keyword>
<dbReference type="InterPro" id="IPR036396">
    <property type="entry name" value="Cyt_P450_sf"/>
</dbReference>
<feature type="binding site" description="axial binding residue" evidence="7">
    <location>
        <position position="490"/>
    </location>
    <ligand>
        <name>heme</name>
        <dbReference type="ChEBI" id="CHEBI:30413"/>
    </ligand>
    <ligandPart>
        <name>Fe</name>
        <dbReference type="ChEBI" id="CHEBI:18248"/>
    </ligandPart>
</feature>
<feature type="transmembrane region" description="Helical" evidence="9">
    <location>
        <begin position="324"/>
        <end position="347"/>
    </location>
</feature>
<keyword evidence="9" id="KW-1133">Transmembrane helix</keyword>
<evidence type="ECO:0000313" key="11">
    <source>
        <dbReference type="Proteomes" id="UP000758603"/>
    </source>
</evidence>
<dbReference type="InterPro" id="IPR017972">
    <property type="entry name" value="Cyt_P450_CS"/>
</dbReference>
<evidence type="ECO:0000256" key="9">
    <source>
        <dbReference type="SAM" id="Phobius"/>
    </source>
</evidence>
<dbReference type="Gene3D" id="1.10.630.10">
    <property type="entry name" value="Cytochrome P450"/>
    <property type="match status" value="1"/>
</dbReference>
<dbReference type="GO" id="GO:0016705">
    <property type="term" value="F:oxidoreductase activity, acting on paired donors, with incorporation or reduction of molecular oxygen"/>
    <property type="evidence" value="ECO:0007669"/>
    <property type="project" value="InterPro"/>
</dbReference>
<accession>A0A9P8UHP5</accession>
<sequence length="562" mass="64446">MGWIQDFVINGWDFVQQNGIGVPALGIIALLAVPYLFGSCYGDGAPRLRDPIPCVFNTFQYFMANDCFMDRVKKILNKKGLAQFNLVNNRVFVVRGQENIQTVFGSSHRLGTEPIFVSFFFPVFYRMPKEDARRFARDLSGSGRLPAPGHEHLPAEKRIWQGYEHLFTKWMSQRGTCLQPITEHLVQCYSRRLEECFAVDKLTTISLFDFCKQLVMGSYTEATFGPRIFEINPNLIQAFWELDSQIPVLALRIPGWLYAKPYKKQEAFFDMIRKWKASALANFDVNGPAVDSNWEPNFGARINREVLFWIKENGFSDEFATGSLSMFVFGMSTNSIPITMWMIIYMLKDNGILQLIRKDLATVFTTDPKTGERRMNVDKLVKLPLMQSIFTEVLRLHMNFNLLRHVNESMNIDGNTVAKGSLLSVPMVMAHYDEDDWKNEEHPVTEFWAERHITWVERTNAQGEVVTERAFTVASRPSSYFPFGGGRHICPGRYLAKRLIFVATAVFISRFEIESVWWTKLDGTASDRPGEGDRRFSGVGSMPPDRDLKIRCKRVSQVVLSS</sequence>
<evidence type="ECO:0000256" key="7">
    <source>
        <dbReference type="PIRSR" id="PIRSR602403-1"/>
    </source>
</evidence>